<proteinExistence type="predicted"/>
<evidence type="ECO:0000313" key="2">
    <source>
        <dbReference type="Proteomes" id="UP000299102"/>
    </source>
</evidence>
<gene>
    <name evidence="1" type="ORF">EVAR_76895_1</name>
</gene>
<organism evidence="1 2">
    <name type="scientific">Eumeta variegata</name>
    <name type="common">Bagworm moth</name>
    <name type="synonym">Eumeta japonica</name>
    <dbReference type="NCBI Taxonomy" id="151549"/>
    <lineage>
        <taxon>Eukaryota</taxon>
        <taxon>Metazoa</taxon>
        <taxon>Ecdysozoa</taxon>
        <taxon>Arthropoda</taxon>
        <taxon>Hexapoda</taxon>
        <taxon>Insecta</taxon>
        <taxon>Pterygota</taxon>
        <taxon>Neoptera</taxon>
        <taxon>Endopterygota</taxon>
        <taxon>Lepidoptera</taxon>
        <taxon>Glossata</taxon>
        <taxon>Ditrysia</taxon>
        <taxon>Tineoidea</taxon>
        <taxon>Psychidae</taxon>
        <taxon>Oiketicinae</taxon>
        <taxon>Eumeta</taxon>
    </lineage>
</organism>
<protein>
    <submittedName>
        <fullName evidence="1">Uncharacterized protein</fullName>
    </submittedName>
</protein>
<accession>A0A4C1SEL0</accession>
<keyword evidence="2" id="KW-1185">Reference proteome</keyword>
<comment type="caution">
    <text evidence="1">The sequence shown here is derived from an EMBL/GenBank/DDBJ whole genome shotgun (WGS) entry which is preliminary data.</text>
</comment>
<dbReference type="EMBL" id="BGZK01000006">
    <property type="protein sequence ID" value="GBP00613.1"/>
    <property type="molecule type" value="Genomic_DNA"/>
</dbReference>
<dbReference type="Proteomes" id="UP000299102">
    <property type="component" value="Unassembled WGS sequence"/>
</dbReference>
<sequence>MASVTYEMFMGEHVQLTERDRIIRAKKKIAAKKKTAFLFVLPDMLNRPTRTLAPCLGEHIEPSALGVVTAPASAVVGGPRRPLKVQGSY</sequence>
<evidence type="ECO:0000313" key="1">
    <source>
        <dbReference type="EMBL" id="GBP00613.1"/>
    </source>
</evidence>
<dbReference type="AlphaFoldDB" id="A0A4C1SEL0"/>
<reference evidence="1 2" key="1">
    <citation type="journal article" date="2019" name="Commun. Biol.">
        <title>The bagworm genome reveals a unique fibroin gene that provides high tensile strength.</title>
        <authorList>
            <person name="Kono N."/>
            <person name="Nakamura H."/>
            <person name="Ohtoshi R."/>
            <person name="Tomita M."/>
            <person name="Numata K."/>
            <person name="Arakawa K."/>
        </authorList>
    </citation>
    <scope>NUCLEOTIDE SEQUENCE [LARGE SCALE GENOMIC DNA]</scope>
</reference>
<name>A0A4C1SEL0_EUMVA</name>